<dbReference type="AlphaFoldDB" id="A0A371GHW3"/>
<sequence>MVLSEDGEVDIESSCEDSSSSSGGESSSEGSHYERDLLMVKRLLSNTIEEETESQRETIFHSRCLVHGMKQAMKEFVNNIHGEQALGFHILRPIMTSIVNSSMSTLSPIVKSNLCADSDSNSRL</sequence>
<keyword evidence="3" id="KW-1185">Reference proteome</keyword>
<name>A0A371GHW3_MUCPR</name>
<protein>
    <submittedName>
        <fullName evidence="2">Uncharacterized protein</fullName>
    </submittedName>
</protein>
<organism evidence="2 3">
    <name type="scientific">Mucuna pruriens</name>
    <name type="common">Velvet bean</name>
    <name type="synonym">Dolichos pruriens</name>
    <dbReference type="NCBI Taxonomy" id="157652"/>
    <lineage>
        <taxon>Eukaryota</taxon>
        <taxon>Viridiplantae</taxon>
        <taxon>Streptophyta</taxon>
        <taxon>Embryophyta</taxon>
        <taxon>Tracheophyta</taxon>
        <taxon>Spermatophyta</taxon>
        <taxon>Magnoliopsida</taxon>
        <taxon>eudicotyledons</taxon>
        <taxon>Gunneridae</taxon>
        <taxon>Pentapetalae</taxon>
        <taxon>rosids</taxon>
        <taxon>fabids</taxon>
        <taxon>Fabales</taxon>
        <taxon>Fabaceae</taxon>
        <taxon>Papilionoideae</taxon>
        <taxon>50 kb inversion clade</taxon>
        <taxon>NPAAA clade</taxon>
        <taxon>indigoferoid/millettioid clade</taxon>
        <taxon>Phaseoleae</taxon>
        <taxon>Mucuna</taxon>
    </lineage>
</organism>
<reference evidence="2" key="1">
    <citation type="submission" date="2018-05" db="EMBL/GenBank/DDBJ databases">
        <title>Draft genome of Mucuna pruriens seed.</title>
        <authorList>
            <person name="Nnadi N.E."/>
            <person name="Vos R."/>
            <person name="Hasami M.H."/>
            <person name="Devisetty U.K."/>
            <person name="Aguiy J.C."/>
        </authorList>
    </citation>
    <scope>NUCLEOTIDE SEQUENCE [LARGE SCALE GENOMIC DNA]</scope>
    <source>
        <strain evidence="2">JCA_2017</strain>
    </source>
</reference>
<evidence type="ECO:0000313" key="2">
    <source>
        <dbReference type="EMBL" id="RDX90151.1"/>
    </source>
</evidence>
<feature type="compositionally biased region" description="Acidic residues" evidence="1">
    <location>
        <begin position="1"/>
        <end position="15"/>
    </location>
</feature>
<comment type="caution">
    <text evidence="2">The sequence shown here is derived from an EMBL/GenBank/DDBJ whole genome shotgun (WGS) entry which is preliminary data.</text>
</comment>
<evidence type="ECO:0000256" key="1">
    <source>
        <dbReference type="SAM" id="MobiDB-lite"/>
    </source>
</evidence>
<feature type="compositionally biased region" description="Low complexity" evidence="1">
    <location>
        <begin position="16"/>
        <end position="30"/>
    </location>
</feature>
<dbReference type="Proteomes" id="UP000257109">
    <property type="component" value="Unassembled WGS sequence"/>
</dbReference>
<proteinExistence type="predicted"/>
<dbReference type="EMBL" id="QJKJ01005474">
    <property type="protein sequence ID" value="RDX90151.1"/>
    <property type="molecule type" value="Genomic_DNA"/>
</dbReference>
<feature type="non-terminal residue" evidence="2">
    <location>
        <position position="1"/>
    </location>
</feature>
<accession>A0A371GHW3</accession>
<gene>
    <name evidence="2" type="ORF">CR513_28015</name>
</gene>
<evidence type="ECO:0000313" key="3">
    <source>
        <dbReference type="Proteomes" id="UP000257109"/>
    </source>
</evidence>
<feature type="region of interest" description="Disordered" evidence="1">
    <location>
        <begin position="1"/>
        <end position="34"/>
    </location>
</feature>